<evidence type="ECO:0000313" key="1">
    <source>
        <dbReference type="EMBL" id="HIH21667.1"/>
    </source>
</evidence>
<gene>
    <name evidence="1" type="ORF">HA222_03360</name>
</gene>
<dbReference type="Proteomes" id="UP000590964">
    <property type="component" value="Unassembled WGS sequence"/>
</dbReference>
<accession>A0A7J4K0J2</accession>
<reference evidence="2" key="1">
    <citation type="journal article" date="2020" name="bioRxiv">
        <title>A rank-normalized archaeal taxonomy based on genome phylogeny resolves widespread incomplete and uneven classifications.</title>
        <authorList>
            <person name="Rinke C."/>
            <person name="Chuvochina M."/>
            <person name="Mussig A.J."/>
            <person name="Chaumeil P.-A."/>
            <person name="Waite D.W."/>
            <person name="Whitman W.B."/>
            <person name="Parks D.H."/>
            <person name="Hugenholtz P."/>
        </authorList>
    </citation>
    <scope>NUCLEOTIDE SEQUENCE [LARGE SCALE GENOMIC DNA]</scope>
</reference>
<dbReference type="AlphaFoldDB" id="A0A7J4K0J2"/>
<sequence length="325" mass="35864">MLSGFGNFAGKKGVLLSFTALLLILALLSLVDALNTQSSRANASQALVFALQSASSKFENLYTDIVFLDKEPAAKIVDERNLPFSYSLDYNSVQVIQELPLKQNVWDSYFDLLNSFKIFNESPDFEISDGFAISVQTVQNSKWGGSAQDMNFLLLPQCLQYSALSNLSQAGFYPSFSAECPAGFDASKIKKYSVSIKVKKTSLEDYNAISYNIAGFSNPAFPEFEFNFIDSNCSQCAVPTASKHLEGFFDPSQQSSIRIYCSGSGCNSQDINISISNGIQAFHSGSYRIDANFSLIFKNPISAFYFTDFNVSVQNQDFNITYANS</sequence>
<evidence type="ECO:0000313" key="2">
    <source>
        <dbReference type="Proteomes" id="UP000590964"/>
    </source>
</evidence>
<name>A0A7J4K0J2_9ARCH</name>
<organism evidence="1 2">
    <name type="scientific">Candidatus Iainarchaeum sp</name>
    <dbReference type="NCBI Taxonomy" id="3101447"/>
    <lineage>
        <taxon>Archaea</taxon>
        <taxon>Candidatus Iainarchaeota</taxon>
        <taxon>Candidatus Iainarchaeia</taxon>
        <taxon>Candidatus Iainarchaeales</taxon>
        <taxon>Candidatus Iainarchaeaceae</taxon>
        <taxon>Candidatus Iainarchaeum</taxon>
    </lineage>
</organism>
<dbReference type="EMBL" id="DUFW01000055">
    <property type="protein sequence ID" value="HIH21667.1"/>
    <property type="molecule type" value="Genomic_DNA"/>
</dbReference>
<protein>
    <submittedName>
        <fullName evidence="1">Uncharacterized protein</fullName>
    </submittedName>
</protein>
<proteinExistence type="predicted"/>
<comment type="caution">
    <text evidence="1">The sequence shown here is derived from an EMBL/GenBank/DDBJ whole genome shotgun (WGS) entry which is preliminary data.</text>
</comment>